<feature type="transmembrane region" description="Helical" evidence="1">
    <location>
        <begin position="121"/>
        <end position="140"/>
    </location>
</feature>
<proteinExistence type="predicted"/>
<dbReference type="EMBL" id="VULO01000008">
    <property type="protein sequence ID" value="MSS84607.1"/>
    <property type="molecule type" value="Genomic_DNA"/>
</dbReference>
<comment type="caution">
    <text evidence="2">The sequence shown here is derived from an EMBL/GenBank/DDBJ whole genome shotgun (WGS) entry which is preliminary data.</text>
</comment>
<keyword evidence="1" id="KW-1133">Transmembrane helix</keyword>
<feature type="transmembrane region" description="Helical" evidence="1">
    <location>
        <begin position="207"/>
        <end position="225"/>
    </location>
</feature>
<feature type="transmembrane region" description="Helical" evidence="1">
    <location>
        <begin position="70"/>
        <end position="90"/>
    </location>
</feature>
<feature type="transmembrane region" description="Helical" evidence="1">
    <location>
        <begin position="152"/>
        <end position="169"/>
    </location>
</feature>
<keyword evidence="3" id="KW-1185">Reference proteome</keyword>
<accession>A0A6N7VS48</accession>
<keyword evidence="1" id="KW-0472">Membrane</keyword>
<dbReference type="AlphaFoldDB" id="A0A6N7VS48"/>
<evidence type="ECO:0000313" key="2">
    <source>
        <dbReference type="EMBL" id="MSS84607.1"/>
    </source>
</evidence>
<dbReference type="InterPro" id="IPR025576">
    <property type="entry name" value="YwiC"/>
</dbReference>
<name>A0A6N7VS48_9ACTO</name>
<feature type="transmembrane region" description="Helical" evidence="1">
    <location>
        <begin position="12"/>
        <end position="34"/>
    </location>
</feature>
<sequence length="256" mass="28658">MGSRSRMLVRKGWLPSQHGGWAIVLLPVLVGMGVGGFAPVQLALLGAALSTFLAAQVWETWLKSRRKPRYYPALVTYVGLTAIFGLILLISRPFLFTWSWVLLPYIPFLIYEWYCGRSTGVWARALLVVVCVFLSPAAYMIGPMLRSWSEEIIATAVVLCYLLGSIFYVRSMIRGRNNPRWMWVSWTYHGALLVVALLLAISRGFSWWYMVLAAVLATRAVMLPLMQKKGTRVRPGLIGAGEIAMSVLTYCVAIYG</sequence>
<dbReference type="Pfam" id="PF14256">
    <property type="entry name" value="YwiC"/>
    <property type="match status" value="1"/>
</dbReference>
<dbReference type="Proteomes" id="UP000470875">
    <property type="component" value="Unassembled WGS sequence"/>
</dbReference>
<feature type="transmembrane region" description="Helical" evidence="1">
    <location>
        <begin position="181"/>
        <end position="201"/>
    </location>
</feature>
<feature type="transmembrane region" description="Helical" evidence="1">
    <location>
        <begin position="96"/>
        <end position="114"/>
    </location>
</feature>
<organism evidence="2 3">
    <name type="scientific">Scrofimicrobium canadense</name>
    <dbReference type="NCBI Taxonomy" id="2652290"/>
    <lineage>
        <taxon>Bacteria</taxon>
        <taxon>Bacillati</taxon>
        <taxon>Actinomycetota</taxon>
        <taxon>Actinomycetes</taxon>
        <taxon>Actinomycetales</taxon>
        <taxon>Actinomycetaceae</taxon>
        <taxon>Scrofimicrobium</taxon>
    </lineage>
</organism>
<reference evidence="2 3" key="1">
    <citation type="submission" date="2019-08" db="EMBL/GenBank/DDBJ databases">
        <title>In-depth cultivation of the pig gut microbiome towards novel bacterial diversity and tailored functional studies.</title>
        <authorList>
            <person name="Wylensek D."/>
            <person name="Hitch T.C.A."/>
            <person name="Clavel T."/>
        </authorList>
    </citation>
    <scope>NUCLEOTIDE SEQUENCE [LARGE SCALE GENOMIC DNA]</scope>
    <source>
        <strain evidence="2 3">WB03_NA08</strain>
    </source>
</reference>
<protein>
    <submittedName>
        <fullName evidence="2">YwiC-like family protein</fullName>
    </submittedName>
</protein>
<evidence type="ECO:0000313" key="3">
    <source>
        <dbReference type="Proteomes" id="UP000470875"/>
    </source>
</evidence>
<dbReference type="RefSeq" id="WP_154545131.1">
    <property type="nucleotide sequence ID" value="NZ_VULO01000008.1"/>
</dbReference>
<feature type="transmembrane region" description="Helical" evidence="1">
    <location>
        <begin position="40"/>
        <end position="58"/>
    </location>
</feature>
<evidence type="ECO:0000256" key="1">
    <source>
        <dbReference type="SAM" id="Phobius"/>
    </source>
</evidence>
<gene>
    <name evidence="2" type="ORF">FYJ24_07485</name>
</gene>
<keyword evidence="1" id="KW-0812">Transmembrane</keyword>
<feature type="transmembrane region" description="Helical" evidence="1">
    <location>
        <begin position="237"/>
        <end position="255"/>
    </location>
</feature>